<keyword evidence="2" id="KW-0808">Transferase</keyword>
<accession>A0A154QCT4</accession>
<dbReference type="Gene3D" id="3.40.50.150">
    <property type="entry name" value="Vaccinia Virus protein VP39"/>
    <property type="match status" value="1"/>
</dbReference>
<dbReference type="AlphaFoldDB" id="A0A154QCT4"/>
<gene>
    <name evidence="2" type="ORF">RHOFW104T7_02755</name>
</gene>
<dbReference type="Pfam" id="PF13649">
    <property type="entry name" value="Methyltransf_25"/>
    <property type="match status" value="1"/>
</dbReference>
<dbReference type="InterPro" id="IPR041698">
    <property type="entry name" value="Methyltransf_25"/>
</dbReference>
<dbReference type="CDD" id="cd02440">
    <property type="entry name" value="AdoMet_MTases"/>
    <property type="match status" value="1"/>
</dbReference>
<reference evidence="2 3" key="1">
    <citation type="journal article" date="2016" name="MBio">
        <title>Lateral Gene Transfer in a Heavy Metal-Contaminated-Groundwater Microbial Community.</title>
        <authorList>
            <person name="Hemme C.L."/>
            <person name="Green S.J."/>
            <person name="Rishishwar L."/>
            <person name="Prakash O."/>
            <person name="Pettenato A."/>
            <person name="Chakraborty R."/>
            <person name="Deutschbauer A.M."/>
            <person name="Van Nostrand J.D."/>
            <person name="Wu L."/>
            <person name="He Z."/>
            <person name="Jordan I.K."/>
            <person name="Hazen T.C."/>
            <person name="Arkin A.P."/>
            <person name="Kostka J.E."/>
            <person name="Zhou J."/>
        </authorList>
    </citation>
    <scope>NUCLEOTIDE SEQUENCE [LARGE SCALE GENOMIC DNA]</scope>
    <source>
        <strain evidence="2 3">FW104-T7</strain>
    </source>
</reference>
<dbReference type="GO" id="GO:0008168">
    <property type="term" value="F:methyltransferase activity"/>
    <property type="evidence" value="ECO:0007669"/>
    <property type="project" value="UniProtKB-KW"/>
</dbReference>
<dbReference type="GO" id="GO:0032259">
    <property type="term" value="P:methylation"/>
    <property type="evidence" value="ECO:0007669"/>
    <property type="project" value="UniProtKB-KW"/>
</dbReference>
<dbReference type="EMBL" id="LVJS01000139">
    <property type="protein sequence ID" value="KZC22031.1"/>
    <property type="molecule type" value="Genomic_DNA"/>
</dbReference>
<feature type="domain" description="Methyltransferase" evidence="1">
    <location>
        <begin position="52"/>
        <end position="139"/>
    </location>
</feature>
<comment type="caution">
    <text evidence="2">The sequence shown here is derived from an EMBL/GenBank/DDBJ whole genome shotgun (WGS) entry which is preliminary data.</text>
</comment>
<keyword evidence="2" id="KW-0489">Methyltransferase</keyword>
<dbReference type="SUPFAM" id="SSF53335">
    <property type="entry name" value="S-adenosyl-L-methionine-dependent methyltransferases"/>
    <property type="match status" value="1"/>
</dbReference>
<keyword evidence="3" id="KW-1185">Reference proteome</keyword>
<evidence type="ECO:0000259" key="1">
    <source>
        <dbReference type="Pfam" id="PF13649"/>
    </source>
</evidence>
<evidence type="ECO:0000313" key="2">
    <source>
        <dbReference type="EMBL" id="KZC22031.1"/>
    </source>
</evidence>
<dbReference type="STRING" id="416169.RHOFW104T7_02755"/>
<evidence type="ECO:0000313" key="3">
    <source>
        <dbReference type="Proteomes" id="UP000076131"/>
    </source>
</evidence>
<dbReference type="RefSeq" id="WP_008434087.1">
    <property type="nucleotide sequence ID" value="NZ_LVJS01000139.1"/>
</dbReference>
<name>A0A154QCT4_9GAMM</name>
<dbReference type="eggNOG" id="COG2226">
    <property type="taxonomic scope" value="Bacteria"/>
</dbReference>
<protein>
    <submittedName>
        <fullName evidence="2">Methyltransferase type 12</fullName>
    </submittedName>
</protein>
<proteinExistence type="predicted"/>
<organism evidence="2 3">
    <name type="scientific">Rhodanobacter thiooxydans</name>
    <dbReference type="NCBI Taxonomy" id="416169"/>
    <lineage>
        <taxon>Bacteria</taxon>
        <taxon>Pseudomonadati</taxon>
        <taxon>Pseudomonadota</taxon>
        <taxon>Gammaproteobacteria</taxon>
        <taxon>Lysobacterales</taxon>
        <taxon>Rhodanobacteraceae</taxon>
        <taxon>Rhodanobacter</taxon>
    </lineage>
</organism>
<sequence length="220" mass="24425">MNWNPDEHYKSTAVAADYDANRFSSIPGQVFNFLEKRLVAKCFSLLPEGGTIADAPCGTGRLAEALLDAGYRVHGFDISRAMLGVAQQRLASHGENFTCEVANLKECPPSGPICDGALCARVLMHFPLEQQVQFLTGVAGLSRSVVVINQSLDSGYQRFRRRLKRWMGNQPSARFPITDENIGLLLKRSGLREVRRHRLLPFISEAVYIVARKVDVPDHG</sequence>
<dbReference type="InterPro" id="IPR029063">
    <property type="entry name" value="SAM-dependent_MTases_sf"/>
</dbReference>
<dbReference type="Proteomes" id="UP000076131">
    <property type="component" value="Unassembled WGS sequence"/>
</dbReference>